<dbReference type="InterPro" id="IPR032474">
    <property type="entry name" value="Argonaute_N"/>
</dbReference>
<organism evidence="2 3">
    <name type="scientific">Aegilops tauschii subsp. strangulata</name>
    <name type="common">Goatgrass</name>
    <dbReference type="NCBI Taxonomy" id="200361"/>
    <lineage>
        <taxon>Eukaryota</taxon>
        <taxon>Viridiplantae</taxon>
        <taxon>Streptophyta</taxon>
        <taxon>Embryophyta</taxon>
        <taxon>Tracheophyta</taxon>
        <taxon>Spermatophyta</taxon>
        <taxon>Magnoliopsida</taxon>
        <taxon>Liliopsida</taxon>
        <taxon>Poales</taxon>
        <taxon>Poaceae</taxon>
        <taxon>BOP clade</taxon>
        <taxon>Pooideae</taxon>
        <taxon>Triticodae</taxon>
        <taxon>Triticeae</taxon>
        <taxon>Triticinae</taxon>
        <taxon>Aegilops</taxon>
    </lineage>
</organism>
<dbReference type="Proteomes" id="UP000015105">
    <property type="component" value="Chromosome 7D"/>
</dbReference>
<evidence type="ECO:0000259" key="1">
    <source>
        <dbReference type="Pfam" id="PF16486"/>
    </source>
</evidence>
<keyword evidence="3" id="KW-1185">Reference proteome</keyword>
<reference evidence="2" key="5">
    <citation type="journal article" date="2021" name="G3 (Bethesda)">
        <title>Aegilops tauschii genome assembly Aet v5.0 features greater sequence contiguity and improved annotation.</title>
        <authorList>
            <person name="Wang L."/>
            <person name="Zhu T."/>
            <person name="Rodriguez J.C."/>
            <person name="Deal K.R."/>
            <person name="Dubcovsky J."/>
            <person name="McGuire P.E."/>
            <person name="Lux T."/>
            <person name="Spannagl M."/>
            <person name="Mayer K.F.X."/>
            <person name="Baldrich P."/>
            <person name="Meyers B.C."/>
            <person name="Huo N."/>
            <person name="Gu Y.Q."/>
            <person name="Zhou H."/>
            <person name="Devos K.M."/>
            <person name="Bennetzen J.L."/>
            <person name="Unver T."/>
            <person name="Budak H."/>
            <person name="Gulick P.J."/>
            <person name="Galiba G."/>
            <person name="Kalapos B."/>
            <person name="Nelson D.R."/>
            <person name="Li P."/>
            <person name="You F.M."/>
            <person name="Luo M.C."/>
            <person name="Dvorak J."/>
        </authorList>
    </citation>
    <scope>NUCLEOTIDE SEQUENCE [LARGE SCALE GENOMIC DNA]</scope>
    <source>
        <strain evidence="2">cv. AL8/78</strain>
    </source>
</reference>
<proteinExistence type="predicted"/>
<reference evidence="2" key="4">
    <citation type="submission" date="2019-03" db="UniProtKB">
        <authorList>
            <consortium name="EnsemblPlants"/>
        </authorList>
    </citation>
    <scope>IDENTIFICATION</scope>
</reference>
<reference evidence="2" key="3">
    <citation type="journal article" date="2017" name="Nature">
        <title>Genome sequence of the progenitor of the wheat D genome Aegilops tauschii.</title>
        <authorList>
            <person name="Luo M.C."/>
            <person name="Gu Y.Q."/>
            <person name="Puiu D."/>
            <person name="Wang H."/>
            <person name="Twardziok S.O."/>
            <person name="Deal K.R."/>
            <person name="Huo N."/>
            <person name="Zhu T."/>
            <person name="Wang L."/>
            <person name="Wang Y."/>
            <person name="McGuire P.E."/>
            <person name="Liu S."/>
            <person name="Long H."/>
            <person name="Ramasamy R.K."/>
            <person name="Rodriguez J.C."/>
            <person name="Van S.L."/>
            <person name="Yuan L."/>
            <person name="Wang Z."/>
            <person name="Xia Z."/>
            <person name="Xiao L."/>
            <person name="Anderson O.D."/>
            <person name="Ouyang S."/>
            <person name="Liang Y."/>
            <person name="Zimin A.V."/>
            <person name="Pertea G."/>
            <person name="Qi P."/>
            <person name="Bennetzen J.L."/>
            <person name="Dai X."/>
            <person name="Dawson M.W."/>
            <person name="Muller H.G."/>
            <person name="Kugler K."/>
            <person name="Rivarola-Duarte L."/>
            <person name="Spannagl M."/>
            <person name="Mayer K.F.X."/>
            <person name="Lu F.H."/>
            <person name="Bevan M.W."/>
            <person name="Leroy P."/>
            <person name="Li P."/>
            <person name="You F.M."/>
            <person name="Sun Q."/>
            <person name="Liu Z."/>
            <person name="Lyons E."/>
            <person name="Wicker T."/>
            <person name="Salzberg S.L."/>
            <person name="Devos K.M."/>
            <person name="Dvorak J."/>
        </authorList>
    </citation>
    <scope>NUCLEOTIDE SEQUENCE [LARGE SCALE GENOMIC DNA]</scope>
    <source>
        <strain evidence="2">cv. AL8/78</strain>
    </source>
</reference>
<evidence type="ECO:0000313" key="3">
    <source>
        <dbReference type="Proteomes" id="UP000015105"/>
    </source>
</evidence>
<protein>
    <recommendedName>
        <fullName evidence="1">Protein argonaute N-terminal domain-containing protein</fullName>
    </recommendedName>
</protein>
<feature type="domain" description="Protein argonaute N-terminal" evidence="1">
    <location>
        <begin position="2"/>
        <end position="67"/>
    </location>
</feature>
<sequence>MGRRLPAYDGRKSIYMADPLSFTKENITSLDEDVDSDLERSQRTAKAVIKFAATADLHRLEQILAGGGRGSKSLGRS</sequence>
<dbReference type="Gramene" id="AET7Gv20794500.27">
    <property type="protein sequence ID" value="AET7Gv20794500.27"/>
    <property type="gene ID" value="AET7Gv20794500"/>
</dbReference>
<accession>A0A453S2N5</accession>
<dbReference type="AlphaFoldDB" id="A0A453S2N5"/>
<reference evidence="3" key="1">
    <citation type="journal article" date="2014" name="Science">
        <title>Ancient hybridizations among the ancestral genomes of bread wheat.</title>
        <authorList>
            <consortium name="International Wheat Genome Sequencing Consortium,"/>
            <person name="Marcussen T."/>
            <person name="Sandve S.R."/>
            <person name="Heier L."/>
            <person name="Spannagl M."/>
            <person name="Pfeifer M."/>
            <person name="Jakobsen K.S."/>
            <person name="Wulff B.B."/>
            <person name="Steuernagel B."/>
            <person name="Mayer K.F."/>
            <person name="Olsen O.A."/>
        </authorList>
    </citation>
    <scope>NUCLEOTIDE SEQUENCE [LARGE SCALE GENOMIC DNA]</scope>
    <source>
        <strain evidence="3">cv. AL8/78</strain>
    </source>
</reference>
<reference evidence="3" key="2">
    <citation type="journal article" date="2017" name="Nat. Plants">
        <title>The Aegilops tauschii genome reveals multiple impacts of transposons.</title>
        <authorList>
            <person name="Zhao G."/>
            <person name="Zou C."/>
            <person name="Li K."/>
            <person name="Wang K."/>
            <person name="Li T."/>
            <person name="Gao L."/>
            <person name="Zhang X."/>
            <person name="Wang H."/>
            <person name="Yang Z."/>
            <person name="Liu X."/>
            <person name="Jiang W."/>
            <person name="Mao L."/>
            <person name="Kong X."/>
            <person name="Jiao Y."/>
            <person name="Jia J."/>
        </authorList>
    </citation>
    <scope>NUCLEOTIDE SEQUENCE [LARGE SCALE GENOMIC DNA]</scope>
    <source>
        <strain evidence="3">cv. AL8/78</strain>
    </source>
</reference>
<evidence type="ECO:0000313" key="2">
    <source>
        <dbReference type="EnsemblPlants" id="AET7Gv20794500.27"/>
    </source>
</evidence>
<dbReference type="Pfam" id="PF16486">
    <property type="entry name" value="ArgoN"/>
    <property type="match status" value="1"/>
</dbReference>
<dbReference type="EnsemblPlants" id="AET7Gv20794500.27">
    <property type="protein sequence ID" value="AET7Gv20794500.27"/>
    <property type="gene ID" value="AET7Gv20794500"/>
</dbReference>
<name>A0A453S2N5_AEGTS</name>